<evidence type="ECO:0000256" key="1">
    <source>
        <dbReference type="ARBA" id="ARBA00008383"/>
    </source>
</evidence>
<gene>
    <name evidence="3" type="ORF">AB5L97_04120</name>
</gene>
<evidence type="ECO:0000256" key="2">
    <source>
        <dbReference type="ARBA" id="ARBA00022679"/>
    </source>
</evidence>
<dbReference type="AlphaFoldDB" id="A0AB39L806"/>
<organism evidence="3">
    <name type="scientific">Sinomonas puerhi</name>
    <dbReference type="NCBI Taxonomy" id="3238584"/>
    <lineage>
        <taxon>Bacteria</taxon>
        <taxon>Bacillati</taxon>
        <taxon>Actinomycetota</taxon>
        <taxon>Actinomycetes</taxon>
        <taxon>Micrococcales</taxon>
        <taxon>Micrococcaceae</taxon>
        <taxon>Sinomonas</taxon>
    </lineage>
</organism>
<dbReference type="InterPro" id="IPR044855">
    <property type="entry name" value="CoA-Trfase_III_dom3_sf"/>
</dbReference>
<dbReference type="GO" id="GO:0016740">
    <property type="term" value="F:transferase activity"/>
    <property type="evidence" value="ECO:0007669"/>
    <property type="project" value="UniProtKB-KW"/>
</dbReference>
<protein>
    <submittedName>
        <fullName evidence="3">CoA transferase</fullName>
    </submittedName>
</protein>
<dbReference type="PANTHER" id="PTHR48228:SF6">
    <property type="entry name" value="L-CARNITINE COA-TRANSFERASE"/>
    <property type="match status" value="1"/>
</dbReference>
<dbReference type="Pfam" id="PF02515">
    <property type="entry name" value="CoA_transf_3"/>
    <property type="match status" value="1"/>
</dbReference>
<comment type="similarity">
    <text evidence="1">Belongs to the CoA-transferase III family.</text>
</comment>
<proteinExistence type="inferred from homology"/>
<keyword evidence="2 3" id="KW-0808">Transferase</keyword>
<name>A0AB39L806_9MICC</name>
<dbReference type="RefSeq" id="WP_369046571.1">
    <property type="nucleotide sequence ID" value="NZ_CP163302.1"/>
</dbReference>
<accession>A0AB39L806</accession>
<dbReference type="InterPro" id="IPR023606">
    <property type="entry name" value="CoA-Trfase_III_dom_1_sf"/>
</dbReference>
<dbReference type="InterPro" id="IPR050509">
    <property type="entry name" value="CoA-transferase_III"/>
</dbReference>
<dbReference type="KEGG" id="spue:AB5L97_04120"/>
<dbReference type="InterPro" id="IPR003673">
    <property type="entry name" value="CoA-Trfase_fam_III"/>
</dbReference>
<dbReference type="SUPFAM" id="SSF89796">
    <property type="entry name" value="CoA-transferase family III (CaiB/BaiF)"/>
    <property type="match status" value="1"/>
</dbReference>
<reference evidence="3" key="1">
    <citation type="submission" date="2024-07" db="EMBL/GenBank/DDBJ databases">
        <authorList>
            <person name="fu j."/>
        </authorList>
    </citation>
    <scope>NUCLEOTIDE SEQUENCE</scope>
    <source>
        <strain evidence="3">P10A9</strain>
    </source>
</reference>
<dbReference type="Gene3D" id="3.30.1540.10">
    <property type="entry name" value="formyl-coa transferase, domain 3"/>
    <property type="match status" value="1"/>
</dbReference>
<dbReference type="PANTHER" id="PTHR48228">
    <property type="entry name" value="SUCCINYL-COA--D-CITRAMALATE COA-TRANSFERASE"/>
    <property type="match status" value="1"/>
</dbReference>
<dbReference type="EMBL" id="CP163302">
    <property type="protein sequence ID" value="XDP46212.1"/>
    <property type="molecule type" value="Genomic_DNA"/>
</dbReference>
<sequence>MTTTAGPENSTAFLHGRVTIELGRSRAAAFAGKLIADGGGEVVVVDGAARRAALTEEAQAFFDPYKDVVRPSAGRDSDWLDAVLLEELVPQADLIITDLPASELERRGWDWESVQRRNPGISHVRLSAAAGMDDGGELTMQALSGLMEMVGDPKREPLALPYGIGSLQLGLHGAAAGAAALVAAHRSGRGRQVEIAGSEVLASYVRIYGAVASYYGIPLRRDGRRAPGSGGRYPFGLFPCKDGYVAMICRSQREWESLLAMMGQPEWSTRERYRDLYAIAMEYPDEVDALIAPWLLAHTRDELLDLAQEHAVPVAPVRSVDEVLSDPQLSDHRGFFDVVRTPDGRELRIPGRPWASPARTAPLRAAADAAVVLSRRVPATVVPRPAQEEL</sequence>
<dbReference type="Gene3D" id="3.40.50.10540">
    <property type="entry name" value="Crotonobetainyl-coa:carnitine coa-transferase, domain 1"/>
    <property type="match status" value="1"/>
</dbReference>
<evidence type="ECO:0000313" key="3">
    <source>
        <dbReference type="EMBL" id="XDP46212.1"/>
    </source>
</evidence>